<organism evidence="2 3">
    <name type="scientific">Opisthorchis viverrini</name>
    <name type="common">Southeast Asian liver fluke</name>
    <dbReference type="NCBI Taxonomy" id="6198"/>
    <lineage>
        <taxon>Eukaryota</taxon>
        <taxon>Metazoa</taxon>
        <taxon>Spiralia</taxon>
        <taxon>Lophotrochozoa</taxon>
        <taxon>Platyhelminthes</taxon>
        <taxon>Trematoda</taxon>
        <taxon>Digenea</taxon>
        <taxon>Opisthorchiida</taxon>
        <taxon>Opisthorchiata</taxon>
        <taxon>Opisthorchiidae</taxon>
        <taxon>Opisthorchis</taxon>
    </lineage>
</organism>
<evidence type="ECO:0000256" key="1">
    <source>
        <dbReference type="SAM" id="MobiDB-lite"/>
    </source>
</evidence>
<keyword evidence="3" id="KW-1185">Reference proteome</keyword>
<dbReference type="CTD" id="20322432"/>
<evidence type="ECO:0000313" key="2">
    <source>
        <dbReference type="EMBL" id="KER24009.1"/>
    </source>
</evidence>
<gene>
    <name evidence="2" type="ORF">T265_08253</name>
</gene>
<dbReference type="InterPro" id="IPR053164">
    <property type="entry name" value="IS1016-like_transposase"/>
</dbReference>
<dbReference type="GeneID" id="20322432"/>
<dbReference type="EMBL" id="KL596827">
    <property type="protein sequence ID" value="KER24009.1"/>
    <property type="molecule type" value="Genomic_DNA"/>
</dbReference>
<sequence length="491" mass="56204">MIDKNYAHEMIIHTENFVDPTTGAHTRTIESPWHQTNRRPSLRSELPMKKRPSFRTGHPSSPECISLNFPGDSFTQIIPCSNPSRCYKEMQLHYLFYGTRRHTRISTPTWRTRRPLTIDQPGMDDSLSKDMTHSLFVSTYDDHKDSLNLGLKIIVRRSTRYEKEFLEAWYSATDSVHPNFEIDRLRINAHRQLSGNTKSAHFAQKYYLFGRKTLNKLLDAFNYRSWQRDGNMLFVKPRSDPSVTLMQQVPPNDTRLFLTCGGVMPGSVGKYRSSKGNMAGPSQDNFLREVCAWRLLQTPTVIGGPGLYVEIDETLVSRRENHAGRVLPQQWIFGEICRETKEVSVYAVPDRTAATLMDTIQACIMKRLIIPKTLWAQRLEPTHKPSNLPGTCTGFRINANAVHTDVQWTATCVFMYALPYRTAVTLMGTVQACIAPGSIIISDVRASYQEIETMIDRNYTHETVNHTENFVSPTTGAHTQTIKSPWHVYRI</sequence>
<dbReference type="STRING" id="6198.A0A075A910"/>
<dbReference type="RefSeq" id="XP_009172264.1">
    <property type="nucleotide sequence ID" value="XM_009174000.1"/>
</dbReference>
<dbReference type="KEGG" id="ovi:T265_08253"/>
<reference evidence="2 3" key="1">
    <citation type="submission" date="2013-11" db="EMBL/GenBank/DDBJ databases">
        <title>Opisthorchis viverrini - life in the bile duct.</title>
        <authorList>
            <person name="Young N.D."/>
            <person name="Nagarajan N."/>
            <person name="Lin S.J."/>
            <person name="Korhonen P.K."/>
            <person name="Jex A.R."/>
            <person name="Hall R.S."/>
            <person name="Safavi-Hemami H."/>
            <person name="Kaewkong W."/>
            <person name="Bertrand D."/>
            <person name="Gao S."/>
            <person name="Seet Q."/>
            <person name="Wongkham S."/>
            <person name="Teh B.T."/>
            <person name="Wongkham C."/>
            <person name="Intapan P.M."/>
            <person name="Maleewong W."/>
            <person name="Yang X."/>
            <person name="Hu M."/>
            <person name="Wang Z."/>
            <person name="Hofmann A."/>
            <person name="Sternberg P.W."/>
            <person name="Tan P."/>
            <person name="Wang J."/>
            <person name="Gasser R.B."/>
        </authorList>
    </citation>
    <scope>NUCLEOTIDE SEQUENCE [LARGE SCALE GENOMIC DNA]</scope>
</reference>
<feature type="region of interest" description="Disordered" evidence="1">
    <location>
        <begin position="32"/>
        <end position="59"/>
    </location>
</feature>
<accession>A0A075A910</accession>
<name>A0A075A910_OPIVI</name>
<evidence type="ECO:0000313" key="3">
    <source>
        <dbReference type="Proteomes" id="UP000054324"/>
    </source>
</evidence>
<dbReference type="AlphaFoldDB" id="A0A075A910"/>
<dbReference type="PANTHER" id="PTHR47163">
    <property type="entry name" value="DDE_TNP_IS1595 DOMAIN-CONTAINING PROTEIN"/>
    <property type="match status" value="1"/>
</dbReference>
<proteinExistence type="predicted"/>
<dbReference type="PANTHER" id="PTHR47163:SF2">
    <property type="entry name" value="SI:DKEY-17M8.2"/>
    <property type="match status" value="1"/>
</dbReference>
<protein>
    <submittedName>
        <fullName evidence="2">Uncharacterized protein</fullName>
    </submittedName>
</protein>
<dbReference type="OrthoDB" id="6412411at2759"/>
<dbReference type="Proteomes" id="UP000054324">
    <property type="component" value="Unassembled WGS sequence"/>
</dbReference>